<reference evidence="2" key="1">
    <citation type="journal article" date="2019" name="Int. J. Syst. Evol. Microbiol.">
        <title>The Global Catalogue of Microorganisms (GCM) 10K type strain sequencing project: providing services to taxonomists for standard genome sequencing and annotation.</title>
        <authorList>
            <consortium name="The Broad Institute Genomics Platform"/>
            <consortium name="The Broad Institute Genome Sequencing Center for Infectious Disease"/>
            <person name="Wu L."/>
            <person name="Ma J."/>
        </authorList>
    </citation>
    <scope>NUCLEOTIDE SEQUENCE [LARGE SCALE GENOMIC DNA]</scope>
    <source>
        <strain evidence="2">JCM 14307</strain>
    </source>
</reference>
<gene>
    <name evidence="1" type="ORF">GCM10009745_68770</name>
</gene>
<name>A0ABP4USV3_9ACTN</name>
<evidence type="ECO:0000313" key="1">
    <source>
        <dbReference type="EMBL" id="GAA1710964.1"/>
    </source>
</evidence>
<organism evidence="1 2">
    <name type="scientific">Kribbella yunnanensis</name>
    <dbReference type="NCBI Taxonomy" id="190194"/>
    <lineage>
        <taxon>Bacteria</taxon>
        <taxon>Bacillati</taxon>
        <taxon>Actinomycetota</taxon>
        <taxon>Actinomycetes</taxon>
        <taxon>Propionibacteriales</taxon>
        <taxon>Kribbellaceae</taxon>
        <taxon>Kribbella</taxon>
    </lineage>
</organism>
<proteinExistence type="predicted"/>
<keyword evidence="2" id="KW-1185">Reference proteome</keyword>
<dbReference type="Proteomes" id="UP001500280">
    <property type="component" value="Unassembled WGS sequence"/>
</dbReference>
<comment type="caution">
    <text evidence="1">The sequence shown here is derived from an EMBL/GenBank/DDBJ whole genome shotgun (WGS) entry which is preliminary data.</text>
</comment>
<protein>
    <recommendedName>
        <fullName evidence="3">DUF2442 domain-containing protein</fullName>
    </recommendedName>
</protein>
<evidence type="ECO:0000313" key="2">
    <source>
        <dbReference type="Proteomes" id="UP001500280"/>
    </source>
</evidence>
<dbReference type="RefSeq" id="WP_344161585.1">
    <property type="nucleotide sequence ID" value="NZ_BAAANF010000022.1"/>
</dbReference>
<dbReference type="InterPro" id="IPR036859">
    <property type="entry name" value="CAP-Gly_dom_sf"/>
</dbReference>
<sequence length="85" mass="9424">MKARVVVKHPPLFEVDWTILAKGDRVEHFDYGVGTVDYSGPLFIGITWDHPEGVSVRPHHSLIAAFLSRLTPEDRAEPEASSASL</sequence>
<accession>A0ABP4USV3</accession>
<dbReference type="EMBL" id="BAAANF010000022">
    <property type="protein sequence ID" value="GAA1710964.1"/>
    <property type="molecule type" value="Genomic_DNA"/>
</dbReference>
<evidence type="ECO:0008006" key="3">
    <source>
        <dbReference type="Google" id="ProtNLM"/>
    </source>
</evidence>
<dbReference type="SUPFAM" id="SSF74924">
    <property type="entry name" value="Cap-Gly domain"/>
    <property type="match status" value="1"/>
</dbReference>